<feature type="transmembrane region" description="Helical" evidence="6">
    <location>
        <begin position="68"/>
        <end position="90"/>
    </location>
</feature>
<evidence type="ECO:0000256" key="1">
    <source>
        <dbReference type="ARBA" id="ARBA00004141"/>
    </source>
</evidence>
<keyword evidence="4 6" id="KW-0472">Membrane</keyword>
<dbReference type="PANTHER" id="PTHR21421:SF29">
    <property type="entry name" value="GUSTATORY RECEPTOR 5A FOR TREHALOSE-RELATED"/>
    <property type="match status" value="1"/>
</dbReference>
<dbReference type="PANTHER" id="PTHR21421">
    <property type="entry name" value="GUSTATORY RECEPTOR"/>
    <property type="match status" value="1"/>
</dbReference>
<dbReference type="Proteomes" id="UP000515154">
    <property type="component" value="Linkage group LG8"/>
</dbReference>
<evidence type="ECO:0000256" key="4">
    <source>
        <dbReference type="ARBA" id="ARBA00023136"/>
    </source>
</evidence>
<feature type="transmembrane region" description="Helical" evidence="6">
    <location>
        <begin position="135"/>
        <end position="155"/>
    </location>
</feature>
<evidence type="ECO:0000256" key="3">
    <source>
        <dbReference type="ARBA" id="ARBA00022989"/>
    </source>
</evidence>
<sequence>MDHKRSTQDSREEIPIDILKPVLHLTALSGQDLYPSGYLTKPQKTLFKVFKIIVSLFLIWNIIRLYYSFYYCISGGRVIVFLYFMLFYSLEVFKYGMKFITNAVYGRRLLKKYAACAVSLSEQNYLRKVKLEMKLMVGFSTLMIIFGIICIVISFSNTDIATSSVRALLVMPFWQNKALENTNFVMLSWFIASGILSDDILLYFFSKSICCELHALSQKLKLLHEEEQSTSDLNSKLIHIQVKYEEIMELLHHVNANFSGYTITIFMCAIIFSCLLILVAFQEDVSGKEIIIAAFYTLLNIGLAISVLYSGISIQLAVEEPIEYLYKLSFNKEHSQDTMTRISLFFARVSNPSYLTAAKMFNIDSSTILMICETLLSYGVTVFQTSAVHPGGKKGQYVSGDKEYDRECYGWLSLFIQIKTSLI</sequence>
<organism evidence="7 8">
    <name type="scientific">Octopus sinensis</name>
    <name type="common">East Asian common octopus</name>
    <dbReference type="NCBI Taxonomy" id="2607531"/>
    <lineage>
        <taxon>Eukaryota</taxon>
        <taxon>Metazoa</taxon>
        <taxon>Spiralia</taxon>
        <taxon>Lophotrochozoa</taxon>
        <taxon>Mollusca</taxon>
        <taxon>Cephalopoda</taxon>
        <taxon>Coleoidea</taxon>
        <taxon>Octopodiformes</taxon>
        <taxon>Octopoda</taxon>
        <taxon>Incirrata</taxon>
        <taxon>Octopodidae</taxon>
        <taxon>Octopus</taxon>
    </lineage>
</organism>
<comment type="subcellular location">
    <subcellularLocation>
        <location evidence="1">Membrane</location>
        <topology evidence="1">Multi-pass membrane protein</topology>
    </subcellularLocation>
</comment>
<evidence type="ECO:0000256" key="6">
    <source>
        <dbReference type="SAM" id="Phobius"/>
    </source>
</evidence>
<evidence type="ECO:0000313" key="8">
    <source>
        <dbReference type="RefSeq" id="XP_036361287.1"/>
    </source>
</evidence>
<dbReference type="GO" id="GO:0038023">
    <property type="term" value="F:signaling receptor activity"/>
    <property type="evidence" value="ECO:0007669"/>
    <property type="project" value="UniProtKB-ARBA"/>
</dbReference>
<evidence type="ECO:0000256" key="5">
    <source>
        <dbReference type="ARBA" id="ARBA00023170"/>
    </source>
</evidence>
<keyword evidence="3 6" id="KW-1133">Transmembrane helix</keyword>
<reference evidence="8" key="1">
    <citation type="submission" date="2025-08" db="UniProtKB">
        <authorList>
            <consortium name="RefSeq"/>
        </authorList>
    </citation>
    <scope>IDENTIFICATION</scope>
</reference>
<name>A0A7E6F2X6_9MOLL</name>
<evidence type="ECO:0000313" key="7">
    <source>
        <dbReference type="Proteomes" id="UP000515154"/>
    </source>
</evidence>
<dbReference type="AlphaFoldDB" id="A0A7E6F2X6"/>
<keyword evidence="2 6" id="KW-0812">Transmembrane</keyword>
<protein>
    <submittedName>
        <fullName evidence="8">Uncharacterized protein LOC118764548 isoform X4</fullName>
    </submittedName>
</protein>
<accession>A0A7E6F2X6</accession>
<gene>
    <name evidence="8" type="primary">LOC118764548</name>
</gene>
<dbReference type="RefSeq" id="XP_036361287.1">
    <property type="nucleotide sequence ID" value="XM_036505394.1"/>
</dbReference>
<feature type="transmembrane region" description="Helical" evidence="6">
    <location>
        <begin position="293"/>
        <end position="318"/>
    </location>
</feature>
<feature type="transmembrane region" description="Helical" evidence="6">
    <location>
        <begin position="258"/>
        <end position="281"/>
    </location>
</feature>
<evidence type="ECO:0000256" key="2">
    <source>
        <dbReference type="ARBA" id="ARBA00022692"/>
    </source>
</evidence>
<feature type="transmembrane region" description="Helical" evidence="6">
    <location>
        <begin position="184"/>
        <end position="205"/>
    </location>
</feature>
<proteinExistence type="predicted"/>
<keyword evidence="7" id="KW-1185">Reference proteome</keyword>
<dbReference type="GO" id="GO:0016020">
    <property type="term" value="C:membrane"/>
    <property type="evidence" value="ECO:0007669"/>
    <property type="project" value="UniProtKB-SubCell"/>
</dbReference>
<dbReference type="GO" id="GO:0051606">
    <property type="term" value="P:detection of stimulus"/>
    <property type="evidence" value="ECO:0007669"/>
    <property type="project" value="UniProtKB-ARBA"/>
</dbReference>
<keyword evidence="5" id="KW-0675">Receptor</keyword>
<dbReference type="GO" id="GO:0007606">
    <property type="term" value="P:sensory perception of chemical stimulus"/>
    <property type="evidence" value="ECO:0007669"/>
    <property type="project" value="TreeGrafter"/>
</dbReference>
<feature type="transmembrane region" description="Helical" evidence="6">
    <location>
        <begin position="45"/>
        <end position="62"/>
    </location>
</feature>